<dbReference type="EMBL" id="JAOQAZ010000003">
    <property type="protein sequence ID" value="KAJ4268247.1"/>
    <property type="molecule type" value="Genomic_DNA"/>
</dbReference>
<evidence type="ECO:0000313" key="3">
    <source>
        <dbReference type="EMBL" id="KAJ4268247.1"/>
    </source>
</evidence>
<feature type="region of interest" description="Disordered" evidence="2">
    <location>
        <begin position="67"/>
        <end position="115"/>
    </location>
</feature>
<proteinExistence type="predicted"/>
<dbReference type="OrthoDB" id="5398685at2759"/>
<feature type="compositionally biased region" description="Low complexity" evidence="2">
    <location>
        <begin position="73"/>
        <end position="91"/>
    </location>
</feature>
<evidence type="ECO:0000256" key="2">
    <source>
        <dbReference type="SAM" id="MobiDB-lite"/>
    </source>
</evidence>
<comment type="caution">
    <text evidence="3">The sequence shown here is derived from an EMBL/GenBank/DDBJ whole genome shotgun (WGS) entry which is preliminary data.</text>
</comment>
<gene>
    <name evidence="3" type="ORF">NW762_002309</name>
</gene>
<sequence length="115" mass="12005">MILFSGAPDLLTNIWAFTAPESLKHDLQKIEIGTSLLSRGEQAATALESNLSNLESRLDAILAALEAKEDPQSSPTATAAKAEASSKATGAADHKDKLQDASSSDNAPKDKKDAA</sequence>
<evidence type="ECO:0000313" key="4">
    <source>
        <dbReference type="Proteomes" id="UP001152049"/>
    </source>
</evidence>
<reference evidence="3" key="1">
    <citation type="submission" date="2022-09" db="EMBL/GenBank/DDBJ databases">
        <title>Fusarium specimens isolated from Avocado Roots.</title>
        <authorList>
            <person name="Stajich J."/>
            <person name="Roper C."/>
            <person name="Heimlech-Rivalta G."/>
        </authorList>
    </citation>
    <scope>NUCLEOTIDE SEQUENCE</scope>
    <source>
        <strain evidence="3">CF00136</strain>
    </source>
</reference>
<organism evidence="3 4">
    <name type="scientific">Fusarium torreyae</name>
    <dbReference type="NCBI Taxonomy" id="1237075"/>
    <lineage>
        <taxon>Eukaryota</taxon>
        <taxon>Fungi</taxon>
        <taxon>Dikarya</taxon>
        <taxon>Ascomycota</taxon>
        <taxon>Pezizomycotina</taxon>
        <taxon>Sordariomycetes</taxon>
        <taxon>Hypocreomycetidae</taxon>
        <taxon>Hypocreales</taxon>
        <taxon>Nectriaceae</taxon>
        <taxon>Fusarium</taxon>
    </lineage>
</organism>
<accession>A0A9W8SCQ8</accession>
<name>A0A9W8SCQ8_9HYPO</name>
<evidence type="ECO:0000256" key="1">
    <source>
        <dbReference type="SAM" id="Coils"/>
    </source>
</evidence>
<protein>
    <submittedName>
        <fullName evidence="3">Uncharacterized protein</fullName>
    </submittedName>
</protein>
<feature type="coiled-coil region" evidence="1">
    <location>
        <begin position="37"/>
        <end position="64"/>
    </location>
</feature>
<dbReference type="Proteomes" id="UP001152049">
    <property type="component" value="Unassembled WGS sequence"/>
</dbReference>
<keyword evidence="4" id="KW-1185">Reference proteome</keyword>
<dbReference type="AlphaFoldDB" id="A0A9W8SCQ8"/>
<keyword evidence="1" id="KW-0175">Coiled coil</keyword>